<dbReference type="CDD" id="cd02252">
    <property type="entry name" value="nylC_like"/>
    <property type="match status" value="1"/>
</dbReference>
<accession>A0ABP8J782</accession>
<organism evidence="2 3">
    <name type="scientific">Tsukamurella soli</name>
    <dbReference type="NCBI Taxonomy" id="644556"/>
    <lineage>
        <taxon>Bacteria</taxon>
        <taxon>Bacillati</taxon>
        <taxon>Actinomycetota</taxon>
        <taxon>Actinomycetes</taxon>
        <taxon>Mycobacteriales</taxon>
        <taxon>Tsukamurellaceae</taxon>
        <taxon>Tsukamurella</taxon>
    </lineage>
</organism>
<dbReference type="InterPro" id="IPR005321">
    <property type="entry name" value="Peptidase_S58_DmpA"/>
</dbReference>
<reference evidence="3" key="1">
    <citation type="journal article" date="2019" name="Int. J. Syst. Evol. Microbiol.">
        <title>The Global Catalogue of Microorganisms (GCM) 10K type strain sequencing project: providing services to taxonomists for standard genome sequencing and annotation.</title>
        <authorList>
            <consortium name="The Broad Institute Genomics Platform"/>
            <consortium name="The Broad Institute Genome Sequencing Center for Infectious Disease"/>
            <person name="Wu L."/>
            <person name="Ma J."/>
        </authorList>
    </citation>
    <scope>NUCLEOTIDE SEQUENCE [LARGE SCALE GENOMIC DNA]</scope>
    <source>
        <strain evidence="3">JCM 17688</strain>
    </source>
</reference>
<dbReference type="InterPro" id="IPR016117">
    <property type="entry name" value="ArgJ-like_dom_sf"/>
</dbReference>
<evidence type="ECO:0000256" key="1">
    <source>
        <dbReference type="ARBA" id="ARBA00007068"/>
    </source>
</evidence>
<keyword evidence="3" id="KW-1185">Reference proteome</keyword>
<proteinExistence type="inferred from homology"/>
<dbReference type="Gene3D" id="3.60.70.12">
    <property type="entry name" value="L-amino peptidase D-ALA esterase/amidase"/>
    <property type="match status" value="1"/>
</dbReference>
<comment type="caution">
    <text evidence="2">The sequence shown here is derived from an EMBL/GenBank/DDBJ whole genome shotgun (WGS) entry which is preliminary data.</text>
</comment>
<dbReference type="SUPFAM" id="SSF56266">
    <property type="entry name" value="DmpA/ArgJ-like"/>
    <property type="match status" value="1"/>
</dbReference>
<comment type="similarity">
    <text evidence="1">Belongs to the peptidase S58 family.</text>
</comment>
<evidence type="ECO:0000313" key="2">
    <source>
        <dbReference type="EMBL" id="GAA4386286.1"/>
    </source>
</evidence>
<dbReference type="EMBL" id="BAABFR010000009">
    <property type="protein sequence ID" value="GAA4386286.1"/>
    <property type="molecule type" value="Genomic_DNA"/>
</dbReference>
<dbReference type="RefSeq" id="WP_344991571.1">
    <property type="nucleotide sequence ID" value="NZ_BAABFR010000009.1"/>
</dbReference>
<dbReference type="Proteomes" id="UP001500635">
    <property type="component" value="Unassembled WGS sequence"/>
</dbReference>
<sequence>MSASIPGIRIGHYTDAVAQTGCTVVLFPDGTVGSGEIRGGAPASREFDLLSPERTVDTVNAAVLTGGSAFGLAATDGVMRYLEEAGTGVKTVAGRVPIVPTLALFDLATGDASVRPTAENGYTAAASASAHAELDGLIGAGTGATVDKYLGLTRARPGGLAYREARAGGVVVGALCAVNAFGGIETGAGVPTEDIAAAFREQPFPASPRENTTIGIVITNARLSKVDCLVLAQGAHDGLARAVTPPHTRYDGDGFISAATGLVDAKIDLVRALAIAAVTDAIRSRA</sequence>
<protein>
    <submittedName>
        <fullName evidence="2">P1 family peptidase</fullName>
    </submittedName>
</protein>
<name>A0ABP8J782_9ACTN</name>
<evidence type="ECO:0000313" key="3">
    <source>
        <dbReference type="Proteomes" id="UP001500635"/>
    </source>
</evidence>
<dbReference type="Pfam" id="PF03576">
    <property type="entry name" value="Peptidase_S58"/>
    <property type="match status" value="1"/>
</dbReference>
<dbReference type="PANTHER" id="PTHR36512">
    <property type="entry name" value="D-AMINOPEPTIDASE"/>
    <property type="match status" value="1"/>
</dbReference>
<dbReference type="PANTHER" id="PTHR36512:SF3">
    <property type="entry name" value="BLR5678 PROTEIN"/>
    <property type="match status" value="1"/>
</dbReference>
<gene>
    <name evidence="2" type="ORF">GCM10023147_09350</name>
</gene>